<dbReference type="GO" id="GO:0020037">
    <property type="term" value="F:heme binding"/>
    <property type="evidence" value="ECO:0007669"/>
    <property type="project" value="InterPro"/>
</dbReference>
<feature type="signal peptide" evidence="2">
    <location>
        <begin position="1"/>
        <end position="26"/>
    </location>
</feature>
<keyword evidence="5" id="KW-1185">Reference proteome</keyword>
<dbReference type="InterPro" id="IPR010255">
    <property type="entry name" value="Haem_peroxidase_sf"/>
</dbReference>
<dbReference type="EMBL" id="JACEFO010001629">
    <property type="protein sequence ID" value="KAF8728152.1"/>
    <property type="molecule type" value="Genomic_DNA"/>
</dbReference>
<reference evidence="4" key="1">
    <citation type="submission" date="2020-07" db="EMBL/GenBank/DDBJ databases">
        <title>Genome sequence and genetic diversity analysis of an under-domesticated orphan crop, white fonio (Digitaria exilis).</title>
        <authorList>
            <person name="Bennetzen J.L."/>
            <person name="Chen S."/>
            <person name="Ma X."/>
            <person name="Wang X."/>
            <person name="Yssel A.E.J."/>
            <person name="Chaluvadi S.R."/>
            <person name="Johnson M."/>
            <person name="Gangashetty P."/>
            <person name="Hamidou F."/>
            <person name="Sanogo M.D."/>
            <person name="Zwaenepoel A."/>
            <person name="Wallace J."/>
            <person name="Van De Peer Y."/>
            <person name="Van Deynze A."/>
        </authorList>
    </citation>
    <scope>NUCLEOTIDE SEQUENCE</scope>
    <source>
        <tissue evidence="4">Leaves</tissue>
    </source>
</reference>
<gene>
    <name evidence="4" type="ORF">HU200_018735</name>
</gene>
<keyword evidence="1" id="KW-0106">Calcium</keyword>
<dbReference type="GO" id="GO:0006979">
    <property type="term" value="P:response to oxidative stress"/>
    <property type="evidence" value="ECO:0007669"/>
    <property type="project" value="InterPro"/>
</dbReference>
<dbReference type="Gene3D" id="1.10.520.10">
    <property type="match status" value="1"/>
</dbReference>
<evidence type="ECO:0000256" key="1">
    <source>
        <dbReference type="ARBA" id="ARBA00022837"/>
    </source>
</evidence>
<name>A0A835F4V7_9POAL</name>
<dbReference type="PROSITE" id="PS50873">
    <property type="entry name" value="PEROXIDASE_4"/>
    <property type="match status" value="1"/>
</dbReference>
<dbReference type="SUPFAM" id="SSF48113">
    <property type="entry name" value="Heme-dependent peroxidases"/>
    <property type="match status" value="1"/>
</dbReference>
<organism evidence="4 5">
    <name type="scientific">Digitaria exilis</name>
    <dbReference type="NCBI Taxonomy" id="1010633"/>
    <lineage>
        <taxon>Eukaryota</taxon>
        <taxon>Viridiplantae</taxon>
        <taxon>Streptophyta</taxon>
        <taxon>Embryophyta</taxon>
        <taxon>Tracheophyta</taxon>
        <taxon>Spermatophyta</taxon>
        <taxon>Magnoliopsida</taxon>
        <taxon>Liliopsida</taxon>
        <taxon>Poales</taxon>
        <taxon>Poaceae</taxon>
        <taxon>PACMAD clade</taxon>
        <taxon>Panicoideae</taxon>
        <taxon>Panicodae</taxon>
        <taxon>Paniceae</taxon>
        <taxon>Anthephorinae</taxon>
        <taxon>Digitaria</taxon>
    </lineage>
</organism>
<dbReference type="OrthoDB" id="689739at2759"/>
<evidence type="ECO:0000256" key="2">
    <source>
        <dbReference type="SAM" id="SignalP"/>
    </source>
</evidence>
<comment type="caution">
    <text evidence="4">The sequence shown here is derived from an EMBL/GenBank/DDBJ whole genome shotgun (WGS) entry which is preliminary data.</text>
</comment>
<dbReference type="GO" id="GO:0004601">
    <property type="term" value="F:peroxidase activity"/>
    <property type="evidence" value="ECO:0007669"/>
    <property type="project" value="InterPro"/>
</dbReference>
<keyword evidence="2" id="KW-0732">Signal</keyword>
<feature type="domain" description="Plant heme peroxidase family profile" evidence="3">
    <location>
        <begin position="27"/>
        <end position="74"/>
    </location>
</feature>
<dbReference type="PROSITE" id="PS51257">
    <property type="entry name" value="PROKAR_LIPOPROTEIN"/>
    <property type="match status" value="1"/>
</dbReference>
<feature type="chain" id="PRO_5032497076" description="Plant heme peroxidase family profile domain-containing protein" evidence="2">
    <location>
        <begin position="27"/>
        <end position="92"/>
    </location>
</feature>
<protein>
    <recommendedName>
        <fullName evidence="3">Plant heme peroxidase family profile domain-containing protein</fullName>
    </recommendedName>
</protein>
<dbReference type="Proteomes" id="UP000636709">
    <property type="component" value="Unassembled WGS sequence"/>
</dbReference>
<evidence type="ECO:0000313" key="4">
    <source>
        <dbReference type="EMBL" id="KAF8728152.1"/>
    </source>
</evidence>
<evidence type="ECO:0000259" key="3">
    <source>
        <dbReference type="PROSITE" id="PS50873"/>
    </source>
</evidence>
<proteinExistence type="predicted"/>
<evidence type="ECO:0000313" key="5">
    <source>
        <dbReference type="Proteomes" id="UP000636709"/>
    </source>
</evidence>
<accession>A0A835F4V7</accession>
<sequence length="92" mass="9992">MQRARSAALLAAFVVVLASSAVSCRAQLANNYYAGKCGNSSVEDIIRSAVQARLVWDKRMVAGLLHLMFHDCFVTVRTHRTTACLFNGSSSV</sequence>
<dbReference type="AlphaFoldDB" id="A0A835F4V7"/>
<dbReference type="InterPro" id="IPR002016">
    <property type="entry name" value="Haem_peroxidase"/>
</dbReference>